<evidence type="ECO:0000313" key="3">
    <source>
        <dbReference type="Proteomes" id="UP000289660"/>
    </source>
</evidence>
<evidence type="ECO:0008006" key="4">
    <source>
        <dbReference type="Google" id="ProtNLM"/>
    </source>
</evidence>
<name>A0A402DKH5_MICAE</name>
<accession>A0A402DKH5</accession>
<feature type="compositionally biased region" description="Pro residues" evidence="1">
    <location>
        <begin position="104"/>
        <end position="116"/>
    </location>
</feature>
<feature type="compositionally biased region" description="Low complexity" evidence="1">
    <location>
        <begin position="80"/>
        <end position="89"/>
    </location>
</feature>
<protein>
    <recommendedName>
        <fullName evidence="4">VWA containing CoxE family protein</fullName>
    </recommendedName>
</protein>
<dbReference type="AlphaFoldDB" id="A0A402DKH5"/>
<dbReference type="PANTHER" id="PTHR39338:SF7">
    <property type="entry name" value="BLL6692 PROTEIN"/>
    <property type="match status" value="1"/>
</dbReference>
<evidence type="ECO:0000256" key="1">
    <source>
        <dbReference type="SAM" id="MobiDB-lite"/>
    </source>
</evidence>
<reference evidence="3" key="1">
    <citation type="submission" date="2018-12" db="EMBL/GenBank/DDBJ databases">
        <title>Genome sequence of Microcystis aeruginosa NIES-4285.</title>
        <authorList>
            <person name="Tanabe Y."/>
        </authorList>
    </citation>
    <scope>NUCLEOTIDE SEQUENCE [LARGE SCALE GENOMIC DNA]</scope>
    <source>
        <strain evidence="3">NIES-4285</strain>
    </source>
</reference>
<organism evidence="2 3">
    <name type="scientific">Microcystis aeruginosa NIES-4285</name>
    <dbReference type="NCBI Taxonomy" id="2497681"/>
    <lineage>
        <taxon>Bacteria</taxon>
        <taxon>Bacillati</taxon>
        <taxon>Cyanobacteriota</taxon>
        <taxon>Cyanophyceae</taxon>
        <taxon>Oscillatoriophycideae</taxon>
        <taxon>Chroococcales</taxon>
        <taxon>Microcystaceae</taxon>
        <taxon>Microcystis</taxon>
    </lineage>
</organism>
<sequence>MAKLDTSLFQVFERLRRNGIPLGVSDYLEAIETIRGGMGLEDNDRFKELLRLFWAKSREDQELFDTAFAELVEPHLKIITTPIPRTPTSIGPPPTTPEPTTTAPQPPPSSPEPQPQLQPQEVQQPQPEKVILPASAVKQSFVLKTDFTESPHYYQLTPRLPLNRRDMAGVWRQLRRPQRVGVPEELDVEGTIDSICRTGLLLRPVLQPRRRNLARLLVLMDQQGSMVPFVPLIEAAIEGISRGGLLGKIDCYYFHDCPEQFLYQCSTLTNAWPLEEVLQEKAKGNSVLIISDGGAARGYYDGMRVTDTKTFLQTLSTYTYLYAWLNPMPQNRWLTTTAEDIANMVPMFPLEREGLEDAVNILRGHPFPAGVGLNE</sequence>
<comment type="caution">
    <text evidence="2">The sequence shown here is derived from an EMBL/GenBank/DDBJ whole genome shotgun (WGS) entry which is preliminary data.</text>
</comment>
<gene>
    <name evidence="2" type="ORF">MiAbB_04670</name>
</gene>
<feature type="region of interest" description="Disordered" evidence="1">
    <location>
        <begin position="80"/>
        <end position="126"/>
    </location>
</feature>
<feature type="compositionally biased region" description="Low complexity" evidence="1">
    <location>
        <begin position="117"/>
        <end position="126"/>
    </location>
</feature>
<evidence type="ECO:0000313" key="2">
    <source>
        <dbReference type="EMBL" id="GCE62720.1"/>
    </source>
</evidence>
<dbReference type="RefSeq" id="WP_130758524.1">
    <property type="nucleotide sequence ID" value="NZ_BIFY01000175.1"/>
</dbReference>
<dbReference type="EMBL" id="BIFY01000175">
    <property type="protein sequence ID" value="GCE62720.1"/>
    <property type="molecule type" value="Genomic_DNA"/>
</dbReference>
<dbReference type="PANTHER" id="PTHR39338">
    <property type="entry name" value="BLL5662 PROTEIN-RELATED"/>
    <property type="match status" value="1"/>
</dbReference>
<dbReference type="Proteomes" id="UP000289660">
    <property type="component" value="Unassembled WGS sequence"/>
</dbReference>
<proteinExistence type="predicted"/>